<dbReference type="GO" id="GO:0006753">
    <property type="term" value="P:nucleoside phosphate metabolic process"/>
    <property type="evidence" value="ECO:0007669"/>
    <property type="project" value="TreeGrafter"/>
</dbReference>
<keyword evidence="2" id="KW-0378">Hydrolase</keyword>
<dbReference type="Pfam" id="PF00293">
    <property type="entry name" value="NUDIX"/>
    <property type="match status" value="1"/>
</dbReference>
<accession>A0A2V2Z586</accession>
<dbReference type="SUPFAM" id="SSF55811">
    <property type="entry name" value="Nudix"/>
    <property type="match status" value="1"/>
</dbReference>
<comment type="cofactor">
    <cofactor evidence="1">
        <name>Mg(2+)</name>
        <dbReference type="ChEBI" id="CHEBI:18420"/>
    </cofactor>
</comment>
<name>A0A2V2Z586_9BACL</name>
<comment type="caution">
    <text evidence="4">The sequence shown here is derived from an EMBL/GenBank/DDBJ whole genome shotgun (WGS) entry which is preliminary data.</text>
</comment>
<reference evidence="4 5" key="1">
    <citation type="submission" date="2018-05" db="EMBL/GenBank/DDBJ databases">
        <title>Genomic Encyclopedia of Type Strains, Phase III (KMG-III): the genomes of soil and plant-associated and newly described type strains.</title>
        <authorList>
            <person name="Whitman W."/>
        </authorList>
    </citation>
    <scope>NUCLEOTIDE SEQUENCE [LARGE SCALE GENOMIC DNA]</scope>
    <source>
        <strain evidence="4 5">CECT 5696</strain>
    </source>
</reference>
<evidence type="ECO:0000256" key="2">
    <source>
        <dbReference type="ARBA" id="ARBA00022801"/>
    </source>
</evidence>
<proteinExistence type="predicted"/>
<keyword evidence="5" id="KW-1185">Reference proteome</keyword>
<feature type="domain" description="Nudix hydrolase" evidence="3">
    <location>
        <begin position="45"/>
        <end position="180"/>
    </location>
</feature>
<evidence type="ECO:0000313" key="5">
    <source>
        <dbReference type="Proteomes" id="UP000246635"/>
    </source>
</evidence>
<dbReference type="Proteomes" id="UP000246635">
    <property type="component" value="Unassembled WGS sequence"/>
</dbReference>
<dbReference type="GO" id="GO:0019693">
    <property type="term" value="P:ribose phosphate metabolic process"/>
    <property type="evidence" value="ECO:0007669"/>
    <property type="project" value="TreeGrafter"/>
</dbReference>
<dbReference type="InterPro" id="IPR000086">
    <property type="entry name" value="NUDIX_hydrolase_dom"/>
</dbReference>
<organism evidence="4 5">
    <name type="scientific">Paenibacillus cellulosilyticus</name>
    <dbReference type="NCBI Taxonomy" id="375489"/>
    <lineage>
        <taxon>Bacteria</taxon>
        <taxon>Bacillati</taxon>
        <taxon>Bacillota</taxon>
        <taxon>Bacilli</taxon>
        <taxon>Bacillales</taxon>
        <taxon>Paenibacillaceae</taxon>
        <taxon>Paenibacillus</taxon>
    </lineage>
</organism>
<gene>
    <name evidence="4" type="ORF">DFQ01_104190</name>
</gene>
<protein>
    <submittedName>
        <fullName evidence="4">ADP-ribose pyrophosphatase</fullName>
    </submittedName>
</protein>
<dbReference type="InterPro" id="IPR020084">
    <property type="entry name" value="NUDIX_hydrolase_CS"/>
</dbReference>
<dbReference type="InterPro" id="IPR015797">
    <property type="entry name" value="NUDIX_hydrolase-like_dom_sf"/>
</dbReference>
<dbReference type="GO" id="GO:0005829">
    <property type="term" value="C:cytosol"/>
    <property type="evidence" value="ECO:0007669"/>
    <property type="project" value="TreeGrafter"/>
</dbReference>
<dbReference type="PANTHER" id="PTHR11839">
    <property type="entry name" value="UDP/ADP-SUGAR PYROPHOSPHATASE"/>
    <property type="match status" value="1"/>
</dbReference>
<dbReference type="PROSITE" id="PS00893">
    <property type="entry name" value="NUDIX_BOX"/>
    <property type="match status" value="1"/>
</dbReference>
<dbReference type="RefSeq" id="WP_110043464.1">
    <property type="nucleotide sequence ID" value="NZ_CP054612.1"/>
</dbReference>
<evidence type="ECO:0000259" key="3">
    <source>
        <dbReference type="PROSITE" id="PS51462"/>
    </source>
</evidence>
<dbReference type="PROSITE" id="PS51462">
    <property type="entry name" value="NUDIX"/>
    <property type="match status" value="1"/>
</dbReference>
<dbReference type="GO" id="GO:0016787">
    <property type="term" value="F:hydrolase activity"/>
    <property type="evidence" value="ECO:0007669"/>
    <property type="project" value="UniProtKB-KW"/>
</dbReference>
<evidence type="ECO:0000313" key="4">
    <source>
        <dbReference type="EMBL" id="PWW05629.1"/>
    </source>
</evidence>
<dbReference type="PANTHER" id="PTHR11839:SF18">
    <property type="entry name" value="NUDIX HYDROLASE DOMAIN-CONTAINING PROTEIN"/>
    <property type="match status" value="1"/>
</dbReference>
<dbReference type="EMBL" id="QGTQ01000004">
    <property type="protein sequence ID" value="PWW05629.1"/>
    <property type="molecule type" value="Genomic_DNA"/>
</dbReference>
<dbReference type="OrthoDB" id="9806150at2"/>
<dbReference type="CDD" id="cd03424">
    <property type="entry name" value="NUDIX_ADPRase_Nudt5_UGPPase_Nudt14"/>
    <property type="match status" value="1"/>
</dbReference>
<dbReference type="FunFam" id="3.90.79.10:FF:000024">
    <property type="entry name" value="ADP-ribose pyrophosphatase"/>
    <property type="match status" value="1"/>
</dbReference>
<dbReference type="AlphaFoldDB" id="A0A2V2Z586"/>
<sequence length="186" mass="21080">MTNEKLDNWQEKTLHTEPIFQGKIISLQVDTIELPDGKTATREIVRHPGAAAVLALHEDRMLVVEQYRKPMEKFQIEIPAGKLDPGEDPMVCAGRELEEETGFRATTLKPISAFYTSPGFADEKLYLYLAEGLERGAMNPDEDEYLRVDAITLEQALTYMEEGRISDAKTILAVYAWRLYKLTGEV</sequence>
<evidence type="ECO:0000256" key="1">
    <source>
        <dbReference type="ARBA" id="ARBA00001946"/>
    </source>
</evidence>
<dbReference type="Gene3D" id="3.90.79.10">
    <property type="entry name" value="Nucleoside Triphosphate Pyrophosphohydrolase"/>
    <property type="match status" value="1"/>
</dbReference>